<name>A0A2Z7CJV1_9LAMI</name>
<evidence type="ECO:0000313" key="2">
    <source>
        <dbReference type="Proteomes" id="UP000250235"/>
    </source>
</evidence>
<protein>
    <submittedName>
        <fullName evidence="1">Vacuolar protein sorting-associated protein 321-like</fullName>
    </submittedName>
</protein>
<dbReference type="PROSITE" id="PS51257">
    <property type="entry name" value="PROKAR_LIPOPROTEIN"/>
    <property type="match status" value="1"/>
</dbReference>
<dbReference type="Proteomes" id="UP000250235">
    <property type="component" value="Unassembled WGS sequence"/>
</dbReference>
<organism evidence="1 2">
    <name type="scientific">Dorcoceras hygrometricum</name>
    <dbReference type="NCBI Taxonomy" id="472368"/>
    <lineage>
        <taxon>Eukaryota</taxon>
        <taxon>Viridiplantae</taxon>
        <taxon>Streptophyta</taxon>
        <taxon>Embryophyta</taxon>
        <taxon>Tracheophyta</taxon>
        <taxon>Spermatophyta</taxon>
        <taxon>Magnoliopsida</taxon>
        <taxon>eudicotyledons</taxon>
        <taxon>Gunneridae</taxon>
        <taxon>Pentapetalae</taxon>
        <taxon>asterids</taxon>
        <taxon>lamiids</taxon>
        <taxon>Lamiales</taxon>
        <taxon>Gesneriaceae</taxon>
        <taxon>Didymocarpoideae</taxon>
        <taxon>Trichosporeae</taxon>
        <taxon>Loxocarpinae</taxon>
        <taxon>Dorcoceras</taxon>
    </lineage>
</organism>
<gene>
    <name evidence="1" type="ORF">F511_16189</name>
</gene>
<dbReference type="AlphaFoldDB" id="A0A2Z7CJV1"/>
<reference evidence="1 2" key="1">
    <citation type="journal article" date="2015" name="Proc. Natl. Acad. Sci. U.S.A.">
        <title>The resurrection genome of Boea hygrometrica: A blueprint for survival of dehydration.</title>
        <authorList>
            <person name="Xiao L."/>
            <person name="Yang G."/>
            <person name="Zhang L."/>
            <person name="Yang X."/>
            <person name="Zhao S."/>
            <person name="Ji Z."/>
            <person name="Zhou Q."/>
            <person name="Hu M."/>
            <person name="Wang Y."/>
            <person name="Chen M."/>
            <person name="Xu Y."/>
            <person name="Jin H."/>
            <person name="Xiao X."/>
            <person name="Hu G."/>
            <person name="Bao F."/>
            <person name="Hu Y."/>
            <person name="Wan P."/>
            <person name="Li L."/>
            <person name="Deng X."/>
            <person name="Kuang T."/>
            <person name="Xiang C."/>
            <person name="Zhu J.K."/>
            <person name="Oliver M.J."/>
            <person name="He Y."/>
        </authorList>
    </citation>
    <scope>NUCLEOTIDE SEQUENCE [LARGE SCALE GENOMIC DNA]</scope>
    <source>
        <strain evidence="2">cv. XS01</strain>
    </source>
</reference>
<keyword evidence="2" id="KW-1185">Reference proteome</keyword>
<accession>A0A2Z7CJV1</accession>
<dbReference type="EMBL" id="KQ996458">
    <property type="protein sequence ID" value="KZV44959.1"/>
    <property type="molecule type" value="Genomic_DNA"/>
</dbReference>
<evidence type="ECO:0000313" key="1">
    <source>
        <dbReference type="EMBL" id="KZV44959.1"/>
    </source>
</evidence>
<proteinExistence type="predicted"/>
<sequence length="61" mass="6844">MDVEIRSERIQAGQGNTSLACLGQSWLKSNQLGTLRHNGFEQTSWMLELTGTRSDTELDEC</sequence>